<reference evidence="18" key="1">
    <citation type="submission" date="2021-10" db="EMBL/GenBank/DDBJ databases">
        <title>Tropical sea cucumber genome reveals ecological adaptation and Cuvierian tubules defense mechanism.</title>
        <authorList>
            <person name="Chen T."/>
        </authorList>
    </citation>
    <scope>NUCLEOTIDE SEQUENCE</scope>
    <source>
        <strain evidence="18">Nanhai2018</strain>
        <tissue evidence="18">Muscle</tissue>
    </source>
</reference>
<evidence type="ECO:0000256" key="6">
    <source>
        <dbReference type="ARBA" id="ARBA00022553"/>
    </source>
</evidence>
<dbReference type="GO" id="GO:0006310">
    <property type="term" value="P:DNA recombination"/>
    <property type="evidence" value="ECO:0007669"/>
    <property type="project" value="UniProtKB-KW"/>
</dbReference>
<dbReference type="SUPFAM" id="SSF52540">
    <property type="entry name" value="P-loop containing nucleoside triphosphate hydrolases"/>
    <property type="match status" value="2"/>
</dbReference>
<dbReference type="PROSITE" id="PS00020">
    <property type="entry name" value="ACTININ_2"/>
    <property type="match status" value="1"/>
</dbReference>
<evidence type="ECO:0000256" key="7">
    <source>
        <dbReference type="ARBA" id="ARBA00022658"/>
    </source>
</evidence>
<feature type="coiled-coil region" evidence="14">
    <location>
        <begin position="3044"/>
        <end position="3071"/>
    </location>
</feature>
<keyword evidence="13" id="KW-0234">DNA repair</keyword>
<comment type="cofactor">
    <cofactor evidence="13">
        <name>Mg(2+)</name>
        <dbReference type="ChEBI" id="CHEBI:18420"/>
    </cofactor>
</comment>
<dbReference type="PROSITE" id="PS00019">
    <property type="entry name" value="ACTININ_1"/>
    <property type="match status" value="1"/>
</dbReference>
<dbReference type="InterPro" id="IPR027417">
    <property type="entry name" value="P-loop_NTPase"/>
</dbReference>
<dbReference type="GO" id="GO:0005524">
    <property type="term" value="F:ATP binding"/>
    <property type="evidence" value="ECO:0007669"/>
    <property type="project" value="UniProtKB-KW"/>
</dbReference>
<dbReference type="FunFam" id="1.20.58.60:FF:000007">
    <property type="entry name" value="Spectrin alpha chain non-erythrocytic 1"/>
    <property type="match status" value="1"/>
</dbReference>
<protein>
    <recommendedName>
        <fullName evidence="13">ATP-dependent DNA helicase</fullName>
        <ecNumber evidence="13">5.6.2.3</ecNumber>
    </recommendedName>
</protein>
<keyword evidence="8" id="KW-0493">Microtubule</keyword>
<dbReference type="EC" id="5.6.2.3" evidence="13"/>
<feature type="domain" description="SH3" evidence="16">
    <location>
        <begin position="2133"/>
        <end position="2190"/>
    </location>
</feature>
<dbReference type="EMBL" id="JAIZAY010000003">
    <property type="protein sequence ID" value="KAJ8045597.1"/>
    <property type="molecule type" value="Genomic_DNA"/>
</dbReference>
<dbReference type="GO" id="GO:0000723">
    <property type="term" value="P:telomere maintenance"/>
    <property type="evidence" value="ECO:0007669"/>
    <property type="project" value="InterPro"/>
</dbReference>
<evidence type="ECO:0000259" key="17">
    <source>
        <dbReference type="PROSITE" id="PS50021"/>
    </source>
</evidence>
<dbReference type="InterPro" id="IPR036028">
    <property type="entry name" value="SH3-like_dom_sf"/>
</dbReference>
<dbReference type="GO" id="GO:0003779">
    <property type="term" value="F:actin binding"/>
    <property type="evidence" value="ECO:0007669"/>
    <property type="project" value="UniProtKB-KW"/>
</dbReference>
<evidence type="ECO:0000256" key="1">
    <source>
        <dbReference type="ARBA" id="ARBA00004245"/>
    </source>
</evidence>
<dbReference type="Proteomes" id="UP001152320">
    <property type="component" value="Chromosome 3"/>
</dbReference>
<name>A0A9Q1HDL7_HOLLE</name>
<dbReference type="SUPFAM" id="SSF46966">
    <property type="entry name" value="Spectrin repeat"/>
    <property type="match status" value="13"/>
</dbReference>
<comment type="similarity">
    <text evidence="13">Belongs to the helicase family.</text>
</comment>
<dbReference type="GO" id="GO:0005737">
    <property type="term" value="C:cytoplasm"/>
    <property type="evidence" value="ECO:0007669"/>
    <property type="project" value="UniProtKB-ARBA"/>
</dbReference>
<keyword evidence="13" id="KW-0378">Hydrolase</keyword>
<dbReference type="GO" id="GO:0043139">
    <property type="term" value="F:5'-3' DNA helicase activity"/>
    <property type="evidence" value="ECO:0007669"/>
    <property type="project" value="UniProtKB-EC"/>
</dbReference>
<evidence type="ECO:0000256" key="8">
    <source>
        <dbReference type="ARBA" id="ARBA00022701"/>
    </source>
</evidence>
<dbReference type="Gene3D" id="2.30.30.40">
    <property type="entry name" value="SH3 Domains"/>
    <property type="match status" value="1"/>
</dbReference>
<comment type="catalytic activity">
    <reaction evidence="13">
        <text>ATP + H2O = ADP + phosphate + H(+)</text>
        <dbReference type="Rhea" id="RHEA:13065"/>
        <dbReference type="ChEBI" id="CHEBI:15377"/>
        <dbReference type="ChEBI" id="CHEBI:15378"/>
        <dbReference type="ChEBI" id="CHEBI:30616"/>
        <dbReference type="ChEBI" id="CHEBI:43474"/>
        <dbReference type="ChEBI" id="CHEBI:456216"/>
        <dbReference type="EC" id="5.6.2.3"/>
    </reaction>
</comment>
<evidence type="ECO:0000313" key="19">
    <source>
        <dbReference type="Proteomes" id="UP001152320"/>
    </source>
</evidence>
<dbReference type="Gene3D" id="1.20.58.60">
    <property type="match status" value="12"/>
</dbReference>
<keyword evidence="7" id="KW-0344">Guanine-nucleotide releasing factor</keyword>
<feature type="coiled-coil region" evidence="14">
    <location>
        <begin position="2053"/>
        <end position="2087"/>
    </location>
</feature>
<evidence type="ECO:0000256" key="14">
    <source>
        <dbReference type="SAM" id="Coils"/>
    </source>
</evidence>
<dbReference type="Pfam" id="PF00018">
    <property type="entry name" value="SH3_1"/>
    <property type="match status" value="1"/>
</dbReference>
<feature type="region of interest" description="Disordered" evidence="15">
    <location>
        <begin position="2089"/>
        <end position="2112"/>
    </location>
</feature>
<organism evidence="18 19">
    <name type="scientific">Holothuria leucospilota</name>
    <name type="common">Black long sea cucumber</name>
    <name type="synonym">Mertensiothuria leucospilota</name>
    <dbReference type="NCBI Taxonomy" id="206669"/>
    <lineage>
        <taxon>Eukaryota</taxon>
        <taxon>Metazoa</taxon>
        <taxon>Echinodermata</taxon>
        <taxon>Eleutherozoa</taxon>
        <taxon>Echinozoa</taxon>
        <taxon>Holothuroidea</taxon>
        <taxon>Aspidochirotacea</taxon>
        <taxon>Aspidochirotida</taxon>
        <taxon>Holothuriidae</taxon>
        <taxon>Holothuria</taxon>
    </lineage>
</organism>
<keyword evidence="13" id="KW-0067">ATP-binding</keyword>
<keyword evidence="4" id="KW-0117">Actin capping</keyword>
<keyword evidence="9" id="KW-0677">Repeat</keyword>
<keyword evidence="14" id="KW-0175">Coiled coil</keyword>
<dbReference type="InterPro" id="IPR002017">
    <property type="entry name" value="Spectrin_repeat"/>
</dbReference>
<comment type="caution">
    <text evidence="18">The sequence shown here is derived from an EMBL/GenBank/DDBJ whole genome shotgun (WGS) entry which is preliminary data.</text>
</comment>
<keyword evidence="6" id="KW-0597">Phosphoprotein</keyword>
<dbReference type="Pfam" id="PF21787">
    <property type="entry name" value="TNP-like_RNaseH_N"/>
    <property type="match status" value="1"/>
</dbReference>
<dbReference type="InterPro" id="IPR001715">
    <property type="entry name" value="CH_dom"/>
</dbReference>
<sequence length="3424" mass="393770">MAANYFLWTWLAANVKEDPNGEVFFSDLFEGGRMVGRRKFALVLRKLFPWVTVRRKRVPGKLETVYRGISKIDKENLAPVMECSLEELAKYIPHDVMVQSSENYLTLTVGSSVYINDIMVLKTIKLSHKKWELWVRGHQVDLKSLDLDCSFIPSKEYTLNIIDTVRKMSVCRGFPYIDSVLADENRYTREKYKNGNESESYAARSKSCKQINTWMSQTGVCRNCQYLFQVKKDHEIHLHDEDDNDMEKMLNQCFPAASNEMKVLLKSPTRYPTVAAKNGQARHWDRRIISLCLSLWTRSPHTYQDLRDSKILVLPSGKHLRRYKNIVHQDAGPQTDVLRWMFESAKDAKVGPEGLAGVLMHDETKIQEDMVLKNRDGNLTLVGWIDSGEEGNNIRVLRDGVPKQVLATEVLQYYFLGYTGFRFPVCHYPTTGVKASELFTMTWDVIAKLQDWGFTVDCVLQDGGAANRQFMKVHFSGNPNDSAYVATNAVNPLKTVVFCQDFSHNVKKIRNGIMKSGYNNTIHTRKLNYQNKEILWQHWINATKWDRDTNSRLIHHKITNAHIFPNQSEKMRNHLAEEMLDEDALYLMKCYRATLPDGSYLDGTIKLLEQTSSIIKVFRSRLPITDIKDNRLELLRDALNWFKGWRKEAALNESVPLNERKKSILSAECCDDIESLFILKAAQDGHSFFLLGQAGTGKTYLLKQIKNALLRAKKKVQMCASTGIAASQLGGKTVHSFFGLQDGRYKTEEIILRIKNDPNYLQIKKNIEETEALIIDEISMLSNHIFHEIEAISRSVRDTQTPFGGMQIVAAGDFYQLKPVPNILNGDNGELLTEDENVKQLIPHHLILREVHRQKEGDLIAAVQELSRGCPPSKDTIHLITELQRPLPSDASPVRLFARNYDVDKCNSECLLGMKGDMKTYVSEDMGDLSAMKRSVAPKTLHLKVGAPVVLMANLTHNLENGKQGIIERLHDTYAEVKFQGIDGVTCIKPYSFSVYDPKSEKNVAFRKQLPLKLSFAMTVHKAQGMTHDQVLVDCRNMTVPGQIGVAIGRVRSKAGLQIINFRPSLVQPQPHSINDFYQSLSQPLRDDCGCCKACNVVCNQDYAPQLQKPNAINFAEPESSAISVQAGAQSGDDDEPDDETFLQYLEFCEQAMDMGEEVTLPNWINTPDLLEGLLYCNPVTKEQKELNDMVNFIKQRMPITSSFLQKVFLYLNNLFQHQIPEDITNVTNIHFTTFYSKVYQFYESAMYKSYVKELFTTEHVNSVHYGVAFGIVEKLRGLIVENASVALKENYVNKVSQDSSNKLCRMSSGDGRDLLTFEKGRIQALRQERISVQQKTFTKWVNSYLAKVNCHIDDIFQDFEDGRLLLKLLELISGERMGNLKPARLRVQKVENVNKALQFLSTKVRLESIGPEDIVDGNPRLILGLMWTIILRFEIQEIKIEGVDSAETRSAKEALLLWCQRKTAGYNDVKIKNFSTSWRNGLALCALIHVHRPDLIEYNSVQKMTNLERLTTAFDVAHEHLGISKLLDAEDIDVERPDEKSIITYVSAYYHYFAKMKSEKTGIKRIVKILSKLQDIQDMISEYEKLITDLLEWIESNTKELSDHRFPNSLAEIKKEMTKFKLFRTEKKPPKYKVWVDIEGIWFEIQSKIRDCKCKTYSPPEKKSIHDIEKAWKGLEKAEYQREIAIREELIRQEKLHRLAGTFEKKAFLRESWIADISTVLHESIVPNGDVKMLEACIKRHEAITADIMSRKGRFEALGQMAKELISQNYEGSLAVSQRDKEISKKWQELMDLLAERQQSLEGFSDLIGLLREIDAVTSEMNSLMMSFQSKDYGKHLQAVEGLLERHGLIEAQVKSQESQISHIHQVADSYLQMNHRESKMIQKRTVKVKELHQSIKDLCADRKRHLEESLNYFQFLQDEDEADSWIVEKQRLARSMVTGRDVRSVLMLRQKHSILETEIKGGETMFKSVSEMGHLLIKGKHPASGDIKTKISNLQTKMQTLKEYAEARRHRLEEAFDAHQYFIDVNEADSWMREKIPMVCSEDYGKDPPSAQHLFQRHQALEEEIQAYENDIKKLAVQARDLVSKYKPSQENNDLTTDKENGQEGVEIENNNQEKADLREVEVIEDVIEEKKYPQVKALYKYAAYGMKVAKGEVMILVEKSNADWWQVKCSNGQQGFIPANYVKETAAKVVKKKVQKKVKKIVEVPSDKSKNDSNKMQKYSSKGMSKRKSLVDGESIAARQKGIESTYVRLRKLARARKMYLRDSIKLFTFYRECDEFETWMSSKEKILQRKERMSDKMDAARRHFENLVIDLQANQSRLDRINKMADEFVEKGHSKHLEARTRQKEINNQWKNLGRMKDDMQKLLEGASSIELYNQSWGETKEWILEKVTAVAKNYLTTGNQTQEYLQRKLDTIDLEVTPVEEKFRKLGILATVVKSSYPTEVTHVNECEDKIREYFDALKQQVEEKKTSLKEARDVAAFENESKQLMAWTMGVKTQLLDTQCARDVQGCEDLMSQHLELLADMEVQKQRFEKALTLASKIPDTEKVHQKIQMLSQVPDQLLKSWDKRNKQLEDALDLGMFNKEADQIEADSIGHEAFLEYEDLGMTVREIEALKKRHDSFENTLEIQQKKLSALQEIAENLIQKGHGAQNYIKSRVHDVVERRQSVRDKAKQRSKMIEEKRVFLCFNQDAEEVKSWIADKVLIARDDSYSDLSCLPSKMKKHEAFEAELVSHSDVIKQLNKAGQKLIKSGNTNCHRIEDLLSSVNSSWEQLKQLSADKGIKLRQSVVELEHNRGIEDVNMTLEEISAQLKSEDVGDSLRSVRNLIKRHQALENNFSSTGEKLHSLESAVETYRRDGHYHSEALSAVTEASAKKYANLVNPLRERARLLQEALSLQEFKAMVESESQWIKERLPVVTSTEKGKDFRSAQSLLKKFEKLKSDLITHKPLVNKCVTQGKSLVGESHFAEKEIRESCDQLLTSWQELLDLADKRGQQVHMNAKVQQFLVDATEVELWCSEKVEENFDQDLGKDGMATSKLLTKSKALEEELKCQEEIINKLQQRVDEIINEENPEAESAVRKQEYLEKQLMQVANTVSNWRENLEVTQLMHKYVTESDELGDWIEEQYQVAASEEYGQDYEHLQILWDKFISYKAQVERGLEMYSSCEGQMNVLLEKQHRDADEMKEKQDSLKQALQMLMEQVITREQRLQAAGEMHQFRCMYDDVLSRIQEKKSLIPDELGKGVDSVQSLIRNHEAFTTDLVALSSQYRELIDWTSEIQKEMKVVDSVKDVAGATDALRQHEELQVEIAAREDNFTSLMEAGTILVQQQHYASHELAEKLESVTEAREELLTDWELKKETLSQMLSEQIFLRDVEQLHTISSQQEVFLSAGDFGESVEQVDAAIKKQDAFDKLLAVQEEKVRG</sequence>
<dbReference type="PROSITE" id="PS50002">
    <property type="entry name" value="SH3"/>
    <property type="match status" value="1"/>
</dbReference>
<dbReference type="PROSITE" id="PS50021">
    <property type="entry name" value="CH"/>
    <property type="match status" value="2"/>
</dbReference>
<dbReference type="GO" id="GO:0051693">
    <property type="term" value="P:actin filament capping"/>
    <property type="evidence" value="ECO:0007669"/>
    <property type="project" value="UniProtKB-KW"/>
</dbReference>
<gene>
    <name evidence="18" type="ORF">HOLleu_08635</name>
</gene>
<keyword evidence="13" id="KW-0347">Helicase</keyword>
<dbReference type="Gene3D" id="3.40.50.300">
    <property type="entry name" value="P-loop containing nucleotide triphosphate hydrolases"/>
    <property type="match status" value="1"/>
</dbReference>
<dbReference type="GO" id="GO:0005874">
    <property type="term" value="C:microtubule"/>
    <property type="evidence" value="ECO:0007669"/>
    <property type="project" value="UniProtKB-KW"/>
</dbReference>
<dbReference type="OrthoDB" id="18853at2759"/>
<feature type="coiled-coil region" evidence="14">
    <location>
        <begin position="2449"/>
        <end position="2480"/>
    </location>
</feature>
<dbReference type="SUPFAM" id="SSF47576">
    <property type="entry name" value="Calponin-homology domain, CH-domain"/>
    <property type="match status" value="1"/>
</dbReference>
<feature type="region of interest" description="Disordered" evidence="15">
    <location>
        <begin position="2209"/>
        <end position="2228"/>
    </location>
</feature>
<feature type="domain" description="Calponin-homology (CH)" evidence="17">
    <location>
        <begin position="1450"/>
        <end position="1555"/>
    </location>
</feature>
<dbReference type="Gene3D" id="1.10.418.10">
    <property type="entry name" value="Calponin-like domain"/>
    <property type="match status" value="2"/>
</dbReference>
<evidence type="ECO:0000256" key="2">
    <source>
        <dbReference type="ARBA" id="ARBA00006826"/>
    </source>
</evidence>
<evidence type="ECO:0000256" key="10">
    <source>
        <dbReference type="ARBA" id="ARBA00023203"/>
    </source>
</evidence>
<keyword evidence="10" id="KW-0009">Actin-binding</keyword>
<keyword evidence="5" id="KW-0963">Cytoplasm</keyword>
<evidence type="ECO:0000256" key="9">
    <source>
        <dbReference type="ARBA" id="ARBA00022737"/>
    </source>
</evidence>
<keyword evidence="13" id="KW-0233">DNA recombination</keyword>
<feature type="compositionally biased region" description="Basic and acidic residues" evidence="15">
    <location>
        <begin position="2209"/>
        <end position="2218"/>
    </location>
</feature>
<dbReference type="InterPro" id="IPR003593">
    <property type="entry name" value="AAA+_ATPase"/>
</dbReference>
<dbReference type="FunFam" id="1.10.418.10:FF:000004">
    <property type="entry name" value="Spectrin beta chain"/>
    <property type="match status" value="1"/>
</dbReference>
<dbReference type="FunFam" id="1.10.418.10:FF:000001">
    <property type="entry name" value="Actinin alpha 1"/>
    <property type="match status" value="1"/>
</dbReference>
<dbReference type="Pfam" id="PF05970">
    <property type="entry name" value="PIF1"/>
    <property type="match status" value="1"/>
</dbReference>
<proteinExistence type="inferred from homology"/>
<dbReference type="InterPro" id="IPR001589">
    <property type="entry name" value="Actinin_actin-bd_CS"/>
</dbReference>
<feature type="domain" description="Calponin-homology (CH)" evidence="17">
    <location>
        <begin position="1332"/>
        <end position="1435"/>
    </location>
</feature>
<evidence type="ECO:0000256" key="4">
    <source>
        <dbReference type="ARBA" id="ARBA00022467"/>
    </source>
</evidence>
<dbReference type="SUPFAM" id="SSF50044">
    <property type="entry name" value="SH3-domain"/>
    <property type="match status" value="1"/>
</dbReference>
<dbReference type="CDD" id="cd18809">
    <property type="entry name" value="SF1_C_RecD"/>
    <property type="match status" value="1"/>
</dbReference>
<feature type="coiled-coil region" evidence="14">
    <location>
        <begin position="2614"/>
        <end position="2648"/>
    </location>
</feature>
<keyword evidence="19" id="KW-1185">Reference proteome</keyword>
<evidence type="ECO:0000256" key="15">
    <source>
        <dbReference type="SAM" id="MobiDB-lite"/>
    </source>
</evidence>
<evidence type="ECO:0000256" key="3">
    <source>
        <dbReference type="ARBA" id="ARBA00022443"/>
    </source>
</evidence>
<dbReference type="GO" id="GO:0006281">
    <property type="term" value="P:DNA repair"/>
    <property type="evidence" value="ECO:0007669"/>
    <property type="project" value="UniProtKB-KW"/>
</dbReference>
<dbReference type="Pfam" id="PF00435">
    <property type="entry name" value="Spectrin"/>
    <property type="match status" value="14"/>
</dbReference>
<dbReference type="SMART" id="SM00150">
    <property type="entry name" value="SPEC"/>
    <property type="match status" value="14"/>
</dbReference>
<evidence type="ECO:0000256" key="5">
    <source>
        <dbReference type="ARBA" id="ARBA00022490"/>
    </source>
</evidence>
<evidence type="ECO:0000313" key="18">
    <source>
        <dbReference type="EMBL" id="KAJ8045597.1"/>
    </source>
</evidence>
<keyword evidence="11" id="KW-0206">Cytoskeleton</keyword>
<keyword evidence="3 12" id="KW-0728">SH3 domain</keyword>
<keyword evidence="13" id="KW-0547">Nucleotide-binding</keyword>
<dbReference type="GO" id="GO:0005085">
    <property type="term" value="F:guanyl-nucleotide exchange factor activity"/>
    <property type="evidence" value="ECO:0007669"/>
    <property type="project" value="UniProtKB-KW"/>
</dbReference>
<dbReference type="InterPro" id="IPR036872">
    <property type="entry name" value="CH_dom_sf"/>
</dbReference>
<comment type="subcellular location">
    <subcellularLocation>
        <location evidence="1">Cytoplasm</location>
        <location evidence="1">Cytoskeleton</location>
    </subcellularLocation>
</comment>
<evidence type="ECO:0000256" key="11">
    <source>
        <dbReference type="ARBA" id="ARBA00023212"/>
    </source>
</evidence>
<dbReference type="InterPro" id="IPR010285">
    <property type="entry name" value="DNA_helicase_pif1-like_DEAD"/>
</dbReference>
<dbReference type="CDD" id="cd00176">
    <property type="entry name" value="SPEC"/>
    <property type="match status" value="9"/>
</dbReference>
<evidence type="ECO:0000256" key="12">
    <source>
        <dbReference type="PROSITE-ProRule" id="PRU00192"/>
    </source>
</evidence>
<dbReference type="Pfam" id="PF00307">
    <property type="entry name" value="CH"/>
    <property type="match status" value="2"/>
</dbReference>
<comment type="similarity">
    <text evidence="2">Belongs to the spectrin family.</text>
</comment>
<dbReference type="InterPro" id="IPR048365">
    <property type="entry name" value="TNP-like_RNaseH_N"/>
</dbReference>
<feature type="coiled-coil region" evidence="14">
    <location>
        <begin position="3175"/>
        <end position="3202"/>
    </location>
</feature>
<dbReference type="GO" id="GO:0016787">
    <property type="term" value="F:hydrolase activity"/>
    <property type="evidence" value="ECO:0007669"/>
    <property type="project" value="UniProtKB-KW"/>
</dbReference>
<dbReference type="SMART" id="SM00033">
    <property type="entry name" value="CH"/>
    <property type="match status" value="2"/>
</dbReference>
<dbReference type="PANTHER" id="PTHR11915">
    <property type="entry name" value="SPECTRIN/FILAMIN RELATED CYTOSKELETAL PROTEIN"/>
    <property type="match status" value="1"/>
</dbReference>
<dbReference type="SMART" id="SM00326">
    <property type="entry name" value="SH3"/>
    <property type="match status" value="1"/>
</dbReference>
<dbReference type="InterPro" id="IPR018159">
    <property type="entry name" value="Spectrin/alpha-actinin"/>
</dbReference>
<accession>A0A9Q1HDL7</accession>
<keyword evidence="13" id="KW-0227">DNA damage</keyword>
<evidence type="ECO:0000259" key="16">
    <source>
        <dbReference type="PROSITE" id="PS50002"/>
    </source>
</evidence>
<dbReference type="SMART" id="SM00382">
    <property type="entry name" value="AAA"/>
    <property type="match status" value="1"/>
</dbReference>
<dbReference type="InterPro" id="IPR001452">
    <property type="entry name" value="SH3_domain"/>
</dbReference>
<evidence type="ECO:0000256" key="13">
    <source>
        <dbReference type="RuleBase" id="RU363044"/>
    </source>
</evidence>